<reference evidence="8 10" key="2">
    <citation type="journal article" date="2013" name="Nature">
        <title>Insights into bilaterian evolution from three spiralian genomes.</title>
        <authorList>
            <person name="Simakov O."/>
            <person name="Marletaz F."/>
            <person name="Cho S.J."/>
            <person name="Edsinger-Gonzales E."/>
            <person name="Havlak P."/>
            <person name="Hellsten U."/>
            <person name="Kuo D.H."/>
            <person name="Larsson T."/>
            <person name="Lv J."/>
            <person name="Arendt D."/>
            <person name="Savage R."/>
            <person name="Osoegawa K."/>
            <person name="de Jong P."/>
            <person name="Grimwood J."/>
            <person name="Chapman J.A."/>
            <person name="Shapiro H."/>
            <person name="Aerts A."/>
            <person name="Otillar R.P."/>
            <person name="Terry A.Y."/>
            <person name="Boore J.L."/>
            <person name="Grigoriev I.V."/>
            <person name="Lindberg D.R."/>
            <person name="Seaver E.C."/>
            <person name="Weisblat D.A."/>
            <person name="Putnam N.H."/>
            <person name="Rokhsar D.S."/>
        </authorList>
    </citation>
    <scope>NUCLEOTIDE SEQUENCE</scope>
    <source>
        <strain evidence="8 10">I ESC-2004</strain>
    </source>
</reference>
<dbReference type="Proteomes" id="UP000014760">
    <property type="component" value="Unassembled WGS sequence"/>
</dbReference>
<dbReference type="OMA" id="WHRIQHV"/>
<reference evidence="9" key="3">
    <citation type="submission" date="2015-06" db="UniProtKB">
        <authorList>
            <consortium name="EnsemblMetazoa"/>
        </authorList>
    </citation>
    <scope>IDENTIFICATION</scope>
</reference>
<accession>R7TUL8</accession>
<dbReference type="Pfam" id="PF10280">
    <property type="entry name" value="Med11"/>
    <property type="match status" value="1"/>
</dbReference>
<feature type="compositionally biased region" description="Basic and acidic residues" evidence="7">
    <location>
        <begin position="123"/>
        <end position="140"/>
    </location>
</feature>
<dbReference type="PANTHER" id="PTHR22890">
    <property type="entry name" value="MEDIATOR OF RNA POLYMERASE II TRANSCRIPTION SUBUNIT 11"/>
    <property type="match status" value="1"/>
</dbReference>
<dbReference type="EMBL" id="AMQN01010808">
    <property type="status" value="NOT_ANNOTATED_CDS"/>
    <property type="molecule type" value="Genomic_DNA"/>
</dbReference>
<evidence type="ECO:0000256" key="1">
    <source>
        <dbReference type="ARBA" id="ARBA00004123"/>
    </source>
</evidence>
<comment type="similarity">
    <text evidence="2 6">Belongs to the Mediator complex subunit 11 family.</text>
</comment>
<feature type="region of interest" description="Disordered" evidence="7">
    <location>
        <begin position="121"/>
        <end position="140"/>
    </location>
</feature>
<evidence type="ECO:0000313" key="9">
    <source>
        <dbReference type="EnsemblMetazoa" id="CapteP175848"/>
    </source>
</evidence>
<dbReference type="OrthoDB" id="5418434at2759"/>
<evidence type="ECO:0000256" key="6">
    <source>
        <dbReference type="RuleBase" id="RU364147"/>
    </source>
</evidence>
<evidence type="ECO:0000256" key="4">
    <source>
        <dbReference type="ARBA" id="ARBA00023242"/>
    </source>
</evidence>
<comment type="function">
    <text evidence="6">Component of the Mediator complex, a coactivator involved in the regulated transcription of nearly all RNA polymerase II-dependent genes. Mediator functions as a bridge to convey information from gene-specific regulatory proteins to the basal RNA polymerase II transcription machinery. Mediator is recruited to promoters by direct interactions with regulatory proteins and serves as a scaffold for the assembly of a functional pre-initiation complex with RNA polymerase II and the general transcription factors.</text>
</comment>
<organism evidence="8">
    <name type="scientific">Capitella teleta</name>
    <name type="common">Polychaete worm</name>
    <dbReference type="NCBI Taxonomy" id="283909"/>
    <lineage>
        <taxon>Eukaryota</taxon>
        <taxon>Metazoa</taxon>
        <taxon>Spiralia</taxon>
        <taxon>Lophotrochozoa</taxon>
        <taxon>Annelida</taxon>
        <taxon>Polychaeta</taxon>
        <taxon>Sedentaria</taxon>
        <taxon>Scolecida</taxon>
        <taxon>Capitellidae</taxon>
        <taxon>Capitella</taxon>
    </lineage>
</organism>
<sequence>MSAPVDKIQQLETIEIDIAAAIQSSAHALTELSKDKPSIKQVELHSSNFLKKLESVENNLVEQLKYLAQVSTGHPHEGSSYSGLKDAHMAYHRLEHVKSRLAELDKMKSEHIMLHTRSTPAHEPVHTVQRETSQHDMDTH</sequence>
<dbReference type="GO" id="GO:0016592">
    <property type="term" value="C:mediator complex"/>
    <property type="evidence" value="ECO:0007669"/>
    <property type="project" value="InterPro"/>
</dbReference>
<keyword evidence="6" id="KW-0805">Transcription regulation</keyword>
<evidence type="ECO:0000313" key="10">
    <source>
        <dbReference type="Proteomes" id="UP000014760"/>
    </source>
</evidence>
<keyword evidence="10" id="KW-1185">Reference proteome</keyword>
<dbReference type="FunCoup" id="R7TUL8">
    <property type="interactions" value="458"/>
</dbReference>
<evidence type="ECO:0000256" key="5">
    <source>
        <dbReference type="ARBA" id="ARBA00032011"/>
    </source>
</evidence>
<dbReference type="HOGENOM" id="CLU_123010_1_0_1"/>
<dbReference type="Gene3D" id="1.10.287.3490">
    <property type="match status" value="1"/>
</dbReference>
<name>R7TUL8_CAPTE</name>
<comment type="subunit">
    <text evidence="6">Component of the Mediator complex.</text>
</comment>
<dbReference type="STRING" id="283909.R7TUL8"/>
<keyword evidence="6" id="KW-0804">Transcription</keyword>
<dbReference type="AlphaFoldDB" id="R7TUL8"/>
<evidence type="ECO:0000256" key="3">
    <source>
        <dbReference type="ARBA" id="ARBA00019621"/>
    </source>
</evidence>
<keyword evidence="6" id="KW-0010">Activator</keyword>
<dbReference type="EMBL" id="KB308513">
    <property type="protein sequence ID" value="ELT97613.1"/>
    <property type="molecule type" value="Genomic_DNA"/>
</dbReference>
<dbReference type="InterPro" id="IPR019404">
    <property type="entry name" value="Mediator_Med11"/>
</dbReference>
<dbReference type="EnsemblMetazoa" id="CapteT175848">
    <property type="protein sequence ID" value="CapteP175848"/>
    <property type="gene ID" value="CapteG175848"/>
</dbReference>
<dbReference type="GO" id="GO:0003712">
    <property type="term" value="F:transcription coregulator activity"/>
    <property type="evidence" value="ECO:0007669"/>
    <property type="project" value="InterPro"/>
</dbReference>
<evidence type="ECO:0000256" key="7">
    <source>
        <dbReference type="SAM" id="MobiDB-lite"/>
    </source>
</evidence>
<proteinExistence type="inferred from homology"/>
<comment type="subcellular location">
    <subcellularLocation>
        <location evidence="1 6">Nucleus</location>
    </subcellularLocation>
</comment>
<keyword evidence="4 6" id="KW-0539">Nucleus</keyword>
<dbReference type="GO" id="GO:0006357">
    <property type="term" value="P:regulation of transcription by RNA polymerase II"/>
    <property type="evidence" value="ECO:0007669"/>
    <property type="project" value="InterPro"/>
</dbReference>
<evidence type="ECO:0000256" key="2">
    <source>
        <dbReference type="ARBA" id="ARBA00008186"/>
    </source>
</evidence>
<gene>
    <name evidence="6" type="primary">MED11</name>
    <name evidence="8" type="ORF">CAPTEDRAFT_175848</name>
</gene>
<evidence type="ECO:0000313" key="8">
    <source>
        <dbReference type="EMBL" id="ELT97613.1"/>
    </source>
</evidence>
<protein>
    <recommendedName>
        <fullName evidence="3 6">Mediator of RNA polymerase II transcription subunit 11</fullName>
    </recommendedName>
    <alternativeName>
        <fullName evidence="5 6">Mediator complex subunit 11</fullName>
    </alternativeName>
</protein>
<reference evidence="10" key="1">
    <citation type="submission" date="2012-12" db="EMBL/GenBank/DDBJ databases">
        <authorList>
            <person name="Hellsten U."/>
            <person name="Grimwood J."/>
            <person name="Chapman J.A."/>
            <person name="Shapiro H."/>
            <person name="Aerts A."/>
            <person name="Otillar R.P."/>
            <person name="Terry A.Y."/>
            <person name="Boore J.L."/>
            <person name="Simakov O."/>
            <person name="Marletaz F."/>
            <person name="Cho S.-J."/>
            <person name="Edsinger-Gonzales E."/>
            <person name="Havlak P."/>
            <person name="Kuo D.-H."/>
            <person name="Larsson T."/>
            <person name="Lv J."/>
            <person name="Arendt D."/>
            <person name="Savage R."/>
            <person name="Osoegawa K."/>
            <person name="de Jong P."/>
            <person name="Lindberg D.R."/>
            <person name="Seaver E.C."/>
            <person name="Weisblat D.A."/>
            <person name="Putnam N.H."/>
            <person name="Grigoriev I.V."/>
            <person name="Rokhsar D.S."/>
        </authorList>
    </citation>
    <scope>NUCLEOTIDE SEQUENCE</scope>
    <source>
        <strain evidence="10">I ESC-2004</strain>
    </source>
</reference>